<dbReference type="AlphaFoldDB" id="A0A2S9XJL8"/>
<feature type="transmembrane region" description="Helical" evidence="1">
    <location>
        <begin position="303"/>
        <end position="324"/>
    </location>
</feature>
<evidence type="ECO:0000256" key="1">
    <source>
        <dbReference type="SAM" id="Phobius"/>
    </source>
</evidence>
<evidence type="ECO:0008006" key="5">
    <source>
        <dbReference type="Google" id="ProtNLM"/>
    </source>
</evidence>
<feature type="transmembrane region" description="Helical" evidence="1">
    <location>
        <begin position="537"/>
        <end position="554"/>
    </location>
</feature>
<keyword evidence="1" id="KW-0472">Membrane</keyword>
<reference evidence="3 4" key="1">
    <citation type="submission" date="2018-03" db="EMBL/GenBank/DDBJ databases">
        <title>Draft Genome Sequences of the Obligatory Marine Myxobacteria Enhygromyxa salina SWB005.</title>
        <authorList>
            <person name="Poehlein A."/>
            <person name="Moghaddam J.A."/>
            <person name="Harms H."/>
            <person name="Alanjari M."/>
            <person name="Koenig G.M."/>
            <person name="Daniel R."/>
            <person name="Schaeberle T.F."/>
        </authorList>
    </citation>
    <scope>NUCLEOTIDE SEQUENCE [LARGE SCALE GENOMIC DNA]</scope>
    <source>
        <strain evidence="3 4">SWB005</strain>
    </source>
</reference>
<feature type="transmembrane region" description="Helical" evidence="1">
    <location>
        <begin position="411"/>
        <end position="430"/>
    </location>
</feature>
<keyword evidence="1" id="KW-0812">Transmembrane</keyword>
<keyword evidence="4" id="KW-1185">Reference proteome</keyword>
<feature type="transmembrane region" description="Helical" evidence="1">
    <location>
        <begin position="169"/>
        <end position="186"/>
    </location>
</feature>
<evidence type="ECO:0000256" key="2">
    <source>
        <dbReference type="SAM" id="SignalP"/>
    </source>
</evidence>
<evidence type="ECO:0000313" key="4">
    <source>
        <dbReference type="Proteomes" id="UP000237968"/>
    </source>
</evidence>
<evidence type="ECO:0000313" key="3">
    <source>
        <dbReference type="EMBL" id="PRP93079.1"/>
    </source>
</evidence>
<feature type="transmembrane region" description="Helical" evidence="1">
    <location>
        <begin position="269"/>
        <end position="291"/>
    </location>
</feature>
<keyword evidence="2" id="KW-0732">Signal</keyword>
<feature type="transmembrane region" description="Helical" evidence="1">
    <location>
        <begin position="506"/>
        <end position="525"/>
    </location>
</feature>
<name>A0A2S9XJL8_9BACT</name>
<accession>A0A2S9XJL8</accession>
<sequence>MLAVLLALLAPSSARAGKNSMIPPGQEQRIRALVDEAIAATRAAGELPVEIEETVDIHIDRDRIRVLVRPRTTSPSAALVWLVVFHPDAVPEDVVGALAPGVVLRCGAPGTPRDCTPDEAAPWGPLAGRIAEARAPVADQIWQVEEQPVVARAEDSGPAPRSMVWADRGAAIGAALLGLGLAVFGASTRRDGPGAIRWSELCALALLLALFVGATLKFTVLLPLHEHNSFIARSDCAVEPRCTEDPAGAWNMTTMHVYGLVLSSLPYRASVLSAVSLVSSVVVLILLWALARVLMRALGRPELGAVAGLSAVAVLATHPVAWRLAGSATFWPWVIAWTFGAALAGLWASSACADEDRRTRIAGALAWIVAATCLAVACGGNFVLLTLGVGLGLGPLCWTRAWAGETSWRAALLRLVIVGVPALGMFALVATQDYFAGYARAFAESGLDDSVRVGAMIRELNPLLLDRRISALVWAGPLVLALAWLWPSAGARRAWLDPLRTLLPLVYLWLVPAAFLGLAAAEVVGSGYPVGFINHHWELCFTALGAGLGVAWLVAELERRRPLDQLLGGRAPAWLSWSRAVPSALALLALGLGPRADEGWRFATGERVLERELVALEAAFAELPEHDVLIVPPRVLEPTTDAPSQWDPLEVVFPAGFYAHAMRERGLEPARVVSLDRMTELELRPGARVLLYLGSSLRSYQPHEIEAGAVDDGLERPPLLRVHDDWEFERAREFVVATAQHEAISQRLGADRQAEVELGFFWLRPR</sequence>
<feature type="transmembrane region" description="Helical" evidence="1">
    <location>
        <begin position="469"/>
        <end position="486"/>
    </location>
</feature>
<dbReference type="EMBL" id="PVNK01000198">
    <property type="protein sequence ID" value="PRP93079.1"/>
    <property type="molecule type" value="Genomic_DNA"/>
</dbReference>
<comment type="caution">
    <text evidence="3">The sequence shown here is derived from an EMBL/GenBank/DDBJ whole genome shotgun (WGS) entry which is preliminary data.</text>
</comment>
<keyword evidence="1" id="KW-1133">Transmembrane helix</keyword>
<feature type="transmembrane region" description="Helical" evidence="1">
    <location>
        <begin position="198"/>
        <end position="220"/>
    </location>
</feature>
<feature type="chain" id="PRO_5015637128" description="Glycosyltransferase RgtA/B/C/D-like domain-containing protein" evidence="2">
    <location>
        <begin position="17"/>
        <end position="766"/>
    </location>
</feature>
<organism evidence="3 4">
    <name type="scientific">Enhygromyxa salina</name>
    <dbReference type="NCBI Taxonomy" id="215803"/>
    <lineage>
        <taxon>Bacteria</taxon>
        <taxon>Pseudomonadati</taxon>
        <taxon>Myxococcota</taxon>
        <taxon>Polyangia</taxon>
        <taxon>Nannocystales</taxon>
        <taxon>Nannocystaceae</taxon>
        <taxon>Enhygromyxa</taxon>
    </lineage>
</organism>
<feature type="transmembrane region" description="Helical" evidence="1">
    <location>
        <begin position="365"/>
        <end position="391"/>
    </location>
</feature>
<feature type="signal peptide" evidence="2">
    <location>
        <begin position="1"/>
        <end position="16"/>
    </location>
</feature>
<protein>
    <recommendedName>
        <fullName evidence="5">Glycosyltransferase RgtA/B/C/D-like domain-containing protein</fullName>
    </recommendedName>
</protein>
<gene>
    <name evidence="3" type="ORF">ENSA5_45710</name>
</gene>
<dbReference type="Proteomes" id="UP000237968">
    <property type="component" value="Unassembled WGS sequence"/>
</dbReference>
<proteinExistence type="predicted"/>
<feature type="transmembrane region" description="Helical" evidence="1">
    <location>
        <begin position="330"/>
        <end position="353"/>
    </location>
</feature>